<comment type="caution">
    <text evidence="2">The sequence shown here is derived from an EMBL/GenBank/DDBJ whole genome shotgun (WGS) entry which is preliminary data.</text>
</comment>
<gene>
    <name evidence="2" type="ORF">APLA_LOCUS15036</name>
</gene>
<dbReference type="CDD" id="cd01650">
    <property type="entry name" value="RT_nLTR_like"/>
    <property type="match status" value="1"/>
</dbReference>
<dbReference type="InterPro" id="IPR043502">
    <property type="entry name" value="DNA/RNA_pol_sf"/>
</dbReference>
<feature type="domain" description="Reverse transcriptase" evidence="1">
    <location>
        <begin position="179"/>
        <end position="462"/>
    </location>
</feature>
<sequence>MRNRDRMYIKMKKSPDNDTVCITYKRYRKFCSRILKNLKRQYEEAELKKAGSDPKRMWNVIRNVTHTQKRYVSASPLLLIKDSGEESIEEVNNFFVKTGKHIAEEVAKMIDGGTNTINKTPLNATCGSLVLLETDESEVDRLIQTLRGDCAIGVDGIPSNVIKQYRRFFVRPLTFILNLCIKTGVFPDLFKKALIHPIHKAGDADQVNNYRPISVLPCLSKVLEKIMNNRLKKYLEDNNILSNNQYAFRNNRSTNDAVFELTNHIVQALDKGRKSVAIFLDLAKAFDTVSIPKLIDKLERVGVRDRQLKLFESYLTNRTQCVKINEYISKELPIEFGVPQGSILGPTLFLVYVNEMCKLKITDGKLLAFADDTVLIFTGETWDQVFGMAQLGFNIVTEWLASNTLSLNVDKTRVMQFSIKGSKIAGVDRFITAHKHIHGSNFACTCPNLHTVTSIKYLGVIIDDKLCFAPHIDLLTGKIRKLIYIFKHLRHVARPTVLKSIYFALCQSLLGYCILSWGGACKSNLIKLERAQRAVLKVSTFKPYRFPTKDLYEYCEVLTVRQLFILQIILKQHSMRKTDATSSSVLRRNLRTVKLPPADSHRTSFSERFYYFLGRFIYTKINKVIDIDSGSEYQCKKKVTNWLQKLSYNDTENLIHPVT</sequence>
<dbReference type="PROSITE" id="PS50878">
    <property type="entry name" value="RT_POL"/>
    <property type="match status" value="1"/>
</dbReference>
<dbReference type="AlphaFoldDB" id="A0A8S1B9H8"/>
<dbReference type="GO" id="GO:0071897">
    <property type="term" value="P:DNA biosynthetic process"/>
    <property type="evidence" value="ECO:0007669"/>
    <property type="project" value="UniProtKB-ARBA"/>
</dbReference>
<dbReference type="SUPFAM" id="SSF56672">
    <property type="entry name" value="DNA/RNA polymerases"/>
    <property type="match status" value="1"/>
</dbReference>
<dbReference type="Pfam" id="PF00078">
    <property type="entry name" value="RVT_1"/>
    <property type="match status" value="1"/>
</dbReference>
<accession>A0A8S1B9H8</accession>
<name>A0A8S1B9H8_ARCPL</name>
<dbReference type="OrthoDB" id="2789670at2759"/>
<dbReference type="PANTHER" id="PTHR33332">
    <property type="entry name" value="REVERSE TRANSCRIPTASE DOMAIN-CONTAINING PROTEIN"/>
    <property type="match status" value="1"/>
</dbReference>
<organism evidence="2 3">
    <name type="scientific">Arctia plantaginis</name>
    <name type="common">Wood tiger moth</name>
    <name type="synonym">Phalaena plantaginis</name>
    <dbReference type="NCBI Taxonomy" id="874455"/>
    <lineage>
        <taxon>Eukaryota</taxon>
        <taxon>Metazoa</taxon>
        <taxon>Ecdysozoa</taxon>
        <taxon>Arthropoda</taxon>
        <taxon>Hexapoda</taxon>
        <taxon>Insecta</taxon>
        <taxon>Pterygota</taxon>
        <taxon>Neoptera</taxon>
        <taxon>Endopterygota</taxon>
        <taxon>Lepidoptera</taxon>
        <taxon>Glossata</taxon>
        <taxon>Ditrysia</taxon>
        <taxon>Noctuoidea</taxon>
        <taxon>Erebidae</taxon>
        <taxon>Arctiinae</taxon>
        <taxon>Arctia</taxon>
    </lineage>
</organism>
<dbReference type="InterPro" id="IPR000477">
    <property type="entry name" value="RT_dom"/>
</dbReference>
<evidence type="ECO:0000313" key="2">
    <source>
        <dbReference type="EMBL" id="CAB3254900.1"/>
    </source>
</evidence>
<reference evidence="2 3" key="1">
    <citation type="submission" date="2020-04" db="EMBL/GenBank/DDBJ databases">
        <authorList>
            <person name="Wallbank WR R."/>
            <person name="Pardo Diaz C."/>
            <person name="Kozak K."/>
            <person name="Martin S."/>
            <person name="Jiggins C."/>
            <person name="Moest M."/>
            <person name="Warren A I."/>
            <person name="Byers J.R.P. K."/>
            <person name="Montejo-Kovacevich G."/>
            <person name="Yen C E."/>
        </authorList>
    </citation>
    <scope>NUCLEOTIDE SEQUENCE [LARGE SCALE GENOMIC DNA]</scope>
</reference>
<proteinExistence type="predicted"/>
<evidence type="ECO:0000313" key="3">
    <source>
        <dbReference type="Proteomes" id="UP000494256"/>
    </source>
</evidence>
<protein>
    <recommendedName>
        <fullName evidence="1">Reverse transcriptase domain-containing protein</fullName>
    </recommendedName>
</protein>
<dbReference type="EMBL" id="CADEBD010000422">
    <property type="protein sequence ID" value="CAB3254900.1"/>
    <property type="molecule type" value="Genomic_DNA"/>
</dbReference>
<dbReference type="Proteomes" id="UP000494256">
    <property type="component" value="Unassembled WGS sequence"/>
</dbReference>
<evidence type="ECO:0000259" key="1">
    <source>
        <dbReference type="PROSITE" id="PS50878"/>
    </source>
</evidence>